<evidence type="ECO:0000313" key="11">
    <source>
        <dbReference type="EMBL" id="KAK3238017.1"/>
    </source>
</evidence>
<dbReference type="InterPro" id="IPR013525">
    <property type="entry name" value="ABC2_TM"/>
</dbReference>
<keyword evidence="6 9" id="KW-1133">Transmembrane helix</keyword>
<dbReference type="Pfam" id="PF00005">
    <property type="entry name" value="ABC_tran"/>
    <property type="match status" value="1"/>
</dbReference>
<sequence length="834" mass="92531">MNETCVEVGIWVKNWAVQASTQLVSLFAKNMVVMRRRRVSTLMRLLVTTVAIILLYVLKETAYDLDTDWMKDSAASGGELEISLTKCRSFAQNTENEKTTLSTDCTTLVFTPDDEYHTSLMRWLADRNGLQFGKDVVGMASSEAVAQQLFRKPGSIDAAAIFTRDPGDKVSEYELWFNHSIISSTSYYGGYHDRFQLGYTPVDELYGSDSPGWKIRVATRIPALQKAIGDALVAARLARAQGTALNSDSSQSSSQLGLSLRAYDEESTFLSPPPPNTVANDEAEDVEPPKVVAQFGACLVMLGVVGAGVMTMHAVTEEKRCMVLGMLRRLGLSEASYWASWMLCLMLVGLVQGLIATAVGNATGLWVFTKCSFGVHLVLLMLYDWAVTAQALCIGSFLQNARWVNFAGFLLLALTFIMELIFSSTDIAYGAFAAPYQLVYHSSTVPFGRFLVQLLPSFHYSRGFHLIMEHTSYDERKWGGEARTRDFVWDDVHTRNNATATAIAHGYSWSDCENDAECHTFQVYHSDGSVLDEDDLAEVERARVNNLTYRAFSRRYSGTSSYLHIIDDTPSLGYALEMLVMNVFLYVALAWYLGQVMSTNQGARLPPWFLLTREYWGFTSPKQYMEGDTLGQQQRLSASEQSIRMHKLSMAFEQSTALKELSLVIPRGEVLCLLGQNGAGKSTAINVLTGLLTATNGVAFVNGMDISTEVTAVRKLLGICPQDDILFEELTGEEHLWFLTAFKGLVRREAQEWAEVLEEVGLGKDRSRLARNYSGGMKRRLSFAMAMTGSPSIIFLDEPTTGLDPLNRRRVLTPSPPLPLPPPDAPSLSQLPAF</sequence>
<dbReference type="SUPFAM" id="SSF52540">
    <property type="entry name" value="P-loop containing nucleoside triphosphate hydrolases"/>
    <property type="match status" value="1"/>
</dbReference>
<evidence type="ECO:0000256" key="9">
    <source>
        <dbReference type="SAM" id="Phobius"/>
    </source>
</evidence>
<feature type="transmembrane region" description="Helical" evidence="9">
    <location>
        <begin position="403"/>
        <end position="422"/>
    </location>
</feature>
<evidence type="ECO:0000256" key="1">
    <source>
        <dbReference type="ARBA" id="ARBA00004141"/>
    </source>
</evidence>
<dbReference type="GO" id="GO:0140359">
    <property type="term" value="F:ABC-type transporter activity"/>
    <property type="evidence" value="ECO:0007669"/>
    <property type="project" value="InterPro"/>
</dbReference>
<dbReference type="SMART" id="SM00382">
    <property type="entry name" value="AAA"/>
    <property type="match status" value="1"/>
</dbReference>
<accession>A0AAE0BLU4</accession>
<name>A0AAE0BLU4_9CHLO</name>
<evidence type="ECO:0000256" key="2">
    <source>
        <dbReference type="ARBA" id="ARBA00008526"/>
    </source>
</evidence>
<dbReference type="InterPro" id="IPR003593">
    <property type="entry name" value="AAA+_ATPase"/>
</dbReference>
<dbReference type="Pfam" id="PF12698">
    <property type="entry name" value="ABC2_membrane_3"/>
    <property type="match status" value="1"/>
</dbReference>
<dbReference type="InterPro" id="IPR027417">
    <property type="entry name" value="P-loop_NTPase"/>
</dbReference>
<feature type="transmembrane region" description="Helical" evidence="9">
    <location>
        <begin position="41"/>
        <end position="58"/>
    </location>
</feature>
<dbReference type="GO" id="GO:0016020">
    <property type="term" value="C:membrane"/>
    <property type="evidence" value="ECO:0007669"/>
    <property type="project" value="UniProtKB-SubCell"/>
</dbReference>
<dbReference type="EMBL" id="LGRX02034358">
    <property type="protein sequence ID" value="KAK3238017.1"/>
    <property type="molecule type" value="Genomic_DNA"/>
</dbReference>
<evidence type="ECO:0000313" key="12">
    <source>
        <dbReference type="Proteomes" id="UP001190700"/>
    </source>
</evidence>
<feature type="transmembrane region" description="Helical" evidence="9">
    <location>
        <begin position="291"/>
        <end position="315"/>
    </location>
</feature>
<dbReference type="PROSITE" id="PS00211">
    <property type="entry name" value="ABC_TRANSPORTER_1"/>
    <property type="match status" value="1"/>
</dbReference>
<gene>
    <name evidence="11" type="ORF">CYMTET_51940</name>
</gene>
<feature type="transmembrane region" description="Helical" evidence="9">
    <location>
        <begin position="572"/>
        <end position="594"/>
    </location>
</feature>
<evidence type="ECO:0000256" key="7">
    <source>
        <dbReference type="ARBA" id="ARBA00023136"/>
    </source>
</evidence>
<dbReference type="AlphaFoldDB" id="A0AAE0BLU4"/>
<evidence type="ECO:0000256" key="4">
    <source>
        <dbReference type="ARBA" id="ARBA00022741"/>
    </source>
</evidence>
<comment type="caution">
    <text evidence="11">The sequence shown here is derived from an EMBL/GenBank/DDBJ whole genome shotgun (WGS) entry which is preliminary data.</text>
</comment>
<dbReference type="PROSITE" id="PS50893">
    <property type="entry name" value="ABC_TRANSPORTER_2"/>
    <property type="match status" value="1"/>
</dbReference>
<keyword evidence="12" id="KW-1185">Reference proteome</keyword>
<keyword evidence="7 9" id="KW-0472">Membrane</keyword>
<feature type="transmembrane region" description="Helical" evidence="9">
    <location>
        <begin position="336"/>
        <end position="359"/>
    </location>
</feature>
<dbReference type="Gene3D" id="3.40.50.300">
    <property type="entry name" value="P-loop containing nucleotide triphosphate hydrolases"/>
    <property type="match status" value="1"/>
</dbReference>
<comment type="subcellular location">
    <subcellularLocation>
        <location evidence="1">Membrane</location>
        <topology evidence="1">Multi-pass membrane protein</topology>
    </subcellularLocation>
</comment>
<comment type="similarity">
    <text evidence="2">Belongs to the ABC transporter superfamily. ABCA family. CPR flippase (TC 3.A.1.211) subfamily.</text>
</comment>
<evidence type="ECO:0000256" key="3">
    <source>
        <dbReference type="ARBA" id="ARBA00022692"/>
    </source>
</evidence>
<dbReference type="Proteomes" id="UP001190700">
    <property type="component" value="Unassembled WGS sequence"/>
</dbReference>
<protein>
    <recommendedName>
        <fullName evidence="10">ABC transporter domain-containing protein</fullName>
    </recommendedName>
</protein>
<keyword evidence="3 9" id="KW-0812">Transmembrane</keyword>
<dbReference type="InterPro" id="IPR017871">
    <property type="entry name" value="ABC_transporter-like_CS"/>
</dbReference>
<feature type="compositionally biased region" description="Pro residues" evidence="8">
    <location>
        <begin position="814"/>
        <end position="825"/>
    </location>
</feature>
<organism evidence="11 12">
    <name type="scientific">Cymbomonas tetramitiformis</name>
    <dbReference type="NCBI Taxonomy" id="36881"/>
    <lineage>
        <taxon>Eukaryota</taxon>
        <taxon>Viridiplantae</taxon>
        <taxon>Chlorophyta</taxon>
        <taxon>Pyramimonadophyceae</taxon>
        <taxon>Pyramimonadales</taxon>
        <taxon>Pyramimonadaceae</taxon>
        <taxon>Cymbomonas</taxon>
    </lineage>
</organism>
<evidence type="ECO:0000256" key="6">
    <source>
        <dbReference type="ARBA" id="ARBA00022989"/>
    </source>
</evidence>
<evidence type="ECO:0000259" key="10">
    <source>
        <dbReference type="PROSITE" id="PS50893"/>
    </source>
</evidence>
<dbReference type="PANTHER" id="PTHR19229">
    <property type="entry name" value="ATP-BINDING CASSETTE TRANSPORTER SUBFAMILY A ABCA"/>
    <property type="match status" value="1"/>
</dbReference>
<reference evidence="11 12" key="1">
    <citation type="journal article" date="2015" name="Genome Biol. Evol.">
        <title>Comparative Genomics of a Bacterivorous Green Alga Reveals Evolutionary Causalities and Consequences of Phago-Mixotrophic Mode of Nutrition.</title>
        <authorList>
            <person name="Burns J.A."/>
            <person name="Paasch A."/>
            <person name="Narechania A."/>
            <person name="Kim E."/>
        </authorList>
    </citation>
    <scope>NUCLEOTIDE SEQUENCE [LARGE SCALE GENOMIC DNA]</scope>
    <source>
        <strain evidence="11 12">PLY_AMNH</strain>
    </source>
</reference>
<dbReference type="InterPro" id="IPR003439">
    <property type="entry name" value="ABC_transporter-like_ATP-bd"/>
</dbReference>
<feature type="domain" description="ABC transporter" evidence="10">
    <location>
        <begin position="643"/>
        <end position="831"/>
    </location>
</feature>
<dbReference type="InterPro" id="IPR026082">
    <property type="entry name" value="ABCA"/>
</dbReference>
<dbReference type="GO" id="GO:0005524">
    <property type="term" value="F:ATP binding"/>
    <property type="evidence" value="ECO:0007669"/>
    <property type="project" value="UniProtKB-KW"/>
</dbReference>
<dbReference type="GO" id="GO:0016887">
    <property type="term" value="F:ATP hydrolysis activity"/>
    <property type="evidence" value="ECO:0007669"/>
    <property type="project" value="InterPro"/>
</dbReference>
<dbReference type="CDD" id="cd03263">
    <property type="entry name" value="ABC_subfamily_A"/>
    <property type="match status" value="1"/>
</dbReference>
<evidence type="ECO:0000256" key="5">
    <source>
        <dbReference type="ARBA" id="ARBA00022840"/>
    </source>
</evidence>
<feature type="region of interest" description="Disordered" evidence="8">
    <location>
        <begin position="812"/>
        <end position="834"/>
    </location>
</feature>
<keyword evidence="5" id="KW-0067">ATP-binding</keyword>
<proteinExistence type="inferred from homology"/>
<keyword evidence="4" id="KW-0547">Nucleotide-binding</keyword>
<evidence type="ECO:0000256" key="8">
    <source>
        <dbReference type="SAM" id="MobiDB-lite"/>
    </source>
</evidence>